<comment type="caution">
    <text evidence="1">The sequence shown here is derived from an EMBL/GenBank/DDBJ whole genome shotgun (WGS) entry which is preliminary data.</text>
</comment>
<protein>
    <submittedName>
        <fullName evidence="1">Uncharacterized protein</fullName>
    </submittedName>
</protein>
<sequence>MPGIDFLVERSIITSDAGIGYTVRSTGPASMEVVLGVEISRERGLLAYRISRMLPGE</sequence>
<reference evidence="1 2" key="1">
    <citation type="journal article" date="2015" name="Nature">
        <title>rRNA introns, odd ribosomes, and small enigmatic genomes across a large radiation of phyla.</title>
        <authorList>
            <person name="Brown C.T."/>
            <person name="Hug L.A."/>
            <person name="Thomas B.C."/>
            <person name="Sharon I."/>
            <person name="Castelle C.J."/>
            <person name="Singh A."/>
            <person name="Wilkins M.J."/>
            <person name="Williams K.H."/>
            <person name="Banfield J.F."/>
        </authorList>
    </citation>
    <scope>NUCLEOTIDE SEQUENCE [LARGE SCALE GENOMIC DNA]</scope>
</reference>
<evidence type="ECO:0000313" key="1">
    <source>
        <dbReference type="EMBL" id="KKT81127.1"/>
    </source>
</evidence>
<evidence type="ECO:0000313" key="2">
    <source>
        <dbReference type="Proteomes" id="UP000034032"/>
    </source>
</evidence>
<dbReference type="Proteomes" id="UP000034032">
    <property type="component" value="Unassembled WGS sequence"/>
</dbReference>
<accession>A0A0G1MK02</accession>
<organism evidence="1 2">
    <name type="scientific">Candidatus Yanofskybacteria bacterium GW2011_GWA2_44_9</name>
    <dbReference type="NCBI Taxonomy" id="1619025"/>
    <lineage>
        <taxon>Bacteria</taxon>
        <taxon>Candidatus Yanofskyibacteriota</taxon>
    </lineage>
</organism>
<proteinExistence type="predicted"/>
<gene>
    <name evidence="1" type="ORF">UW79_C0026G0005</name>
</gene>
<dbReference type="EMBL" id="LCJR01000026">
    <property type="protein sequence ID" value="KKT81127.1"/>
    <property type="molecule type" value="Genomic_DNA"/>
</dbReference>
<dbReference type="AlphaFoldDB" id="A0A0G1MK02"/>
<name>A0A0G1MK02_9BACT</name>